<feature type="region of interest" description="Disordered" evidence="1">
    <location>
        <begin position="396"/>
        <end position="434"/>
    </location>
</feature>
<dbReference type="PANTHER" id="PTHR37535">
    <property type="entry name" value="FLUG DOMAIN PROTEIN"/>
    <property type="match status" value="1"/>
</dbReference>
<organism evidence="2 3">
    <name type="scientific">Penicillium diatomitis</name>
    <dbReference type="NCBI Taxonomy" id="2819901"/>
    <lineage>
        <taxon>Eukaryota</taxon>
        <taxon>Fungi</taxon>
        <taxon>Dikarya</taxon>
        <taxon>Ascomycota</taxon>
        <taxon>Pezizomycotina</taxon>
        <taxon>Eurotiomycetes</taxon>
        <taxon>Eurotiomycetidae</taxon>
        <taxon>Eurotiales</taxon>
        <taxon>Aspergillaceae</taxon>
        <taxon>Penicillium</taxon>
    </lineage>
</organism>
<protein>
    <submittedName>
        <fullName evidence="2">Uncharacterized protein</fullName>
    </submittedName>
</protein>
<accession>A0A9W9WQR9</accession>
<gene>
    <name evidence="2" type="ORF">N7539_008529</name>
</gene>
<reference evidence="2" key="2">
    <citation type="journal article" date="2023" name="IMA Fungus">
        <title>Comparative genomic study of the Penicillium genus elucidates a diverse pangenome and 15 lateral gene transfer events.</title>
        <authorList>
            <person name="Petersen C."/>
            <person name="Sorensen T."/>
            <person name="Nielsen M.R."/>
            <person name="Sondergaard T.E."/>
            <person name="Sorensen J.L."/>
            <person name="Fitzpatrick D.A."/>
            <person name="Frisvad J.C."/>
            <person name="Nielsen K.L."/>
        </authorList>
    </citation>
    <scope>NUCLEOTIDE SEQUENCE</scope>
    <source>
        <strain evidence="2">IBT 30728</strain>
    </source>
</reference>
<feature type="compositionally biased region" description="Low complexity" evidence="1">
    <location>
        <begin position="461"/>
        <end position="489"/>
    </location>
</feature>
<dbReference type="PANTHER" id="PTHR37535:SF3">
    <property type="entry name" value="FLUG DOMAIN-CONTAINING PROTEIN"/>
    <property type="match status" value="1"/>
</dbReference>
<sequence>MQRFCGFLRAIITAARYNKSITIYKIRKYLGSVVEDAGTYPKDYVLHCSSIDTVSAVLEEEEEEDKSHIEYFQGFKRFYEHGLPGELPAQVEERLLQEPELVEIRSRITQLEAFDRDKEGLTAERLKYRKALVRFRLSELKKYQSSWIRERRDRRILNKGKGEQVIDDKNDVCTRSQALIMPEFARISTLMSFDGGLSFTEMLLFVEDLKTYCGRDFDVVYLPQESPVAGRCPAGDCHKEMKCLKKSDRSAHIHNCVRRGIASDFQVLESKLKYCYECMKWFQLSQWRDHCSFHLQSWKTQHCEVIIYRHTVVRPGYCPFCDLDAADRLHSWLTSGNLRQHVEEQHMNGDQGGEKKLRCGCGQIFDKERELRHHLHDIHKLNKAIWLTPKHQRKRKHACKEEAQISPAEPEERRSKRPRFYRYPPPRHEHEHQLSKSIFIPVPALCVFVEEHPEQYYCSSLSDKSTKSSRGSSVSPCSSANSSPLSSRPTTPGLDDIDPRILDSLGVYKARRPQLCGQDYSETDVLAVLPDEHEVKSQLPAVGAHPGFHIQSIADQSVPHFETIGSCSLEPADHNTNDACKIGGGVANQLQLPSPSPIENNAIEKDIEVKPMELRVLGVPTTGFTASEANEEKENPRDARP</sequence>
<evidence type="ECO:0000256" key="1">
    <source>
        <dbReference type="SAM" id="MobiDB-lite"/>
    </source>
</evidence>
<feature type="non-terminal residue" evidence="2">
    <location>
        <position position="641"/>
    </location>
</feature>
<name>A0A9W9WQR9_9EURO</name>
<evidence type="ECO:0000313" key="3">
    <source>
        <dbReference type="Proteomes" id="UP001148312"/>
    </source>
</evidence>
<feature type="region of interest" description="Disordered" evidence="1">
    <location>
        <begin position="461"/>
        <end position="499"/>
    </location>
</feature>
<dbReference type="Proteomes" id="UP001148312">
    <property type="component" value="Unassembled WGS sequence"/>
</dbReference>
<keyword evidence="3" id="KW-1185">Reference proteome</keyword>
<dbReference type="EMBL" id="JAPWDQ010000013">
    <property type="protein sequence ID" value="KAJ5471960.1"/>
    <property type="molecule type" value="Genomic_DNA"/>
</dbReference>
<feature type="compositionally biased region" description="Basic and acidic residues" evidence="1">
    <location>
        <begin position="630"/>
        <end position="641"/>
    </location>
</feature>
<evidence type="ECO:0000313" key="2">
    <source>
        <dbReference type="EMBL" id="KAJ5471960.1"/>
    </source>
</evidence>
<dbReference type="AlphaFoldDB" id="A0A9W9WQR9"/>
<proteinExistence type="predicted"/>
<comment type="caution">
    <text evidence="2">The sequence shown here is derived from an EMBL/GenBank/DDBJ whole genome shotgun (WGS) entry which is preliminary data.</text>
</comment>
<dbReference type="GeneID" id="81628374"/>
<dbReference type="RefSeq" id="XP_056786506.1">
    <property type="nucleotide sequence ID" value="XM_056938124.1"/>
</dbReference>
<reference evidence="2" key="1">
    <citation type="submission" date="2022-12" db="EMBL/GenBank/DDBJ databases">
        <authorList>
            <person name="Petersen C."/>
        </authorList>
    </citation>
    <scope>NUCLEOTIDE SEQUENCE</scope>
    <source>
        <strain evidence="2">IBT 30728</strain>
    </source>
</reference>
<feature type="region of interest" description="Disordered" evidence="1">
    <location>
        <begin position="620"/>
        <end position="641"/>
    </location>
</feature>